<dbReference type="STRING" id="42673.A0A2K0W1F6"/>
<sequence length="171" mass="18348">MQYKSILSLVASISLIQGFVIPEGLKNGIYSVNKDKNGNEQIEYVSDFEHSTKSKNRRVPLPSGEIGCTGAGLDYSDLSGAQVQLYNYCQSSATMPSKLMVFVHGTAKAYICNYADAGKNTCADHEAKAAFASLSGNCGNPSSPLGGWYFLKDWQKTYGYDAAGADVCGNL</sequence>
<gene>
    <name evidence="2" type="ORF">FNYG_10663</name>
</gene>
<comment type="caution">
    <text evidence="2">The sequence shown here is derived from an EMBL/GenBank/DDBJ whole genome shotgun (WGS) entry which is preliminary data.</text>
</comment>
<feature type="chain" id="PRO_5014317537" description="Secreted protein" evidence="1">
    <location>
        <begin position="19"/>
        <end position="171"/>
    </location>
</feature>
<accession>A0A2K0W1F6</accession>
<evidence type="ECO:0000313" key="3">
    <source>
        <dbReference type="Proteomes" id="UP000236664"/>
    </source>
</evidence>
<name>A0A2K0W1F6_GIBNY</name>
<evidence type="ECO:0008006" key="4">
    <source>
        <dbReference type="Google" id="ProtNLM"/>
    </source>
</evidence>
<feature type="signal peptide" evidence="1">
    <location>
        <begin position="1"/>
        <end position="18"/>
    </location>
</feature>
<organism evidence="2 3">
    <name type="scientific">Gibberella nygamai</name>
    <name type="common">Bean root rot disease fungus</name>
    <name type="synonym">Fusarium nygamai</name>
    <dbReference type="NCBI Taxonomy" id="42673"/>
    <lineage>
        <taxon>Eukaryota</taxon>
        <taxon>Fungi</taxon>
        <taxon>Dikarya</taxon>
        <taxon>Ascomycota</taxon>
        <taxon>Pezizomycotina</taxon>
        <taxon>Sordariomycetes</taxon>
        <taxon>Hypocreomycetidae</taxon>
        <taxon>Hypocreales</taxon>
        <taxon>Nectriaceae</taxon>
        <taxon>Fusarium</taxon>
        <taxon>Fusarium fujikuroi species complex</taxon>
    </lineage>
</organism>
<evidence type="ECO:0000256" key="1">
    <source>
        <dbReference type="SAM" id="SignalP"/>
    </source>
</evidence>
<dbReference type="AlphaFoldDB" id="A0A2K0W1F6"/>
<keyword evidence="1" id="KW-0732">Signal</keyword>
<protein>
    <recommendedName>
        <fullName evidence="4">Secreted protein</fullName>
    </recommendedName>
</protein>
<evidence type="ECO:0000313" key="2">
    <source>
        <dbReference type="EMBL" id="PNP76105.1"/>
    </source>
</evidence>
<dbReference type="Proteomes" id="UP000236664">
    <property type="component" value="Unassembled WGS sequence"/>
</dbReference>
<proteinExistence type="predicted"/>
<dbReference type="OrthoDB" id="5006988at2759"/>
<reference evidence="2 3" key="1">
    <citation type="submission" date="2017-06" db="EMBL/GenBank/DDBJ databases">
        <title>Genome of Fusarium nygamai isolate CS10214.</title>
        <authorList>
            <person name="Gardiner D.M."/>
            <person name="Obanor F."/>
            <person name="Kazan K."/>
        </authorList>
    </citation>
    <scope>NUCLEOTIDE SEQUENCE [LARGE SCALE GENOMIC DNA]</scope>
    <source>
        <strain evidence="2 3">CS10214</strain>
    </source>
</reference>
<keyword evidence="3" id="KW-1185">Reference proteome</keyword>
<dbReference type="EMBL" id="MTQA01000163">
    <property type="protein sequence ID" value="PNP76105.1"/>
    <property type="molecule type" value="Genomic_DNA"/>
</dbReference>